<dbReference type="HOGENOM" id="CLU_052828_2_1_1"/>
<dbReference type="InterPro" id="IPR023473">
    <property type="entry name" value="AMMECR1"/>
</dbReference>
<gene>
    <name evidence="3" type="ORF">F503_03830</name>
</gene>
<dbReference type="Gene3D" id="3.30.700.20">
    <property type="entry name" value="Hypothetical protein ph0010, domain 1"/>
    <property type="match status" value="1"/>
</dbReference>
<dbReference type="InterPro" id="IPR036071">
    <property type="entry name" value="AMMECR1_dom_sf"/>
</dbReference>
<dbReference type="NCBIfam" id="TIGR00296">
    <property type="entry name" value="TIGR00296 family protein"/>
    <property type="match status" value="1"/>
</dbReference>
<dbReference type="InterPro" id="IPR002733">
    <property type="entry name" value="AMMECR1_domain"/>
</dbReference>
<protein>
    <submittedName>
        <fullName evidence="3">Ammecr1 family protein</fullName>
    </submittedName>
</protein>
<reference evidence="3 4" key="1">
    <citation type="journal article" date="2013" name="BMC Genomics">
        <title>The genome and transcriptome of the pine saprophyte Ophiostoma piceae, and a comparison with the bark beetle-associated pine pathogen Grosmannia clavigera.</title>
        <authorList>
            <person name="Haridas S."/>
            <person name="Wang Y."/>
            <person name="Lim L."/>
            <person name="Massoumi Alamouti S."/>
            <person name="Jackman S."/>
            <person name="Docking R."/>
            <person name="Robertson G."/>
            <person name="Birol I."/>
            <person name="Bohlmann J."/>
            <person name="Breuil C."/>
        </authorList>
    </citation>
    <scope>NUCLEOTIDE SEQUENCE [LARGE SCALE GENOMIC DNA]</scope>
    <source>
        <strain evidence="3 4">UAMH 11346</strain>
    </source>
</reference>
<dbReference type="PANTHER" id="PTHR13016">
    <property type="entry name" value="AMMECR1 HOMOLOG"/>
    <property type="match status" value="1"/>
</dbReference>
<dbReference type="eggNOG" id="KOG3274">
    <property type="taxonomic scope" value="Eukaryota"/>
</dbReference>
<dbReference type="PANTHER" id="PTHR13016:SF0">
    <property type="entry name" value="AMME SYNDROME CANDIDATE GENE 1 PROTEIN"/>
    <property type="match status" value="1"/>
</dbReference>
<evidence type="ECO:0000256" key="1">
    <source>
        <dbReference type="SAM" id="MobiDB-lite"/>
    </source>
</evidence>
<sequence>MATIDHCLFCFETLDAELSSRTPLSLAAIQTSYAEYKGSPSETDTGTKTKTDTDTETETETATDAKQLGPSPLFVTWNTDEDGDEPGEYNLRGCIGTFEAQPLERGLSTYALTAALDDTRFRPIAKRELPRLQVAVTLLTDFEPARDALDWELGKHGLRISFGSGSGRQQYGATYLPDVAPEQGWTKEETVDSLMRKAGWQNPAGRSRGAASQPWTQVASFKTVRYQGAKTSLPYAEYKAWRDWADKK</sequence>
<dbReference type="PROSITE" id="PS51112">
    <property type="entry name" value="AMMECR1"/>
    <property type="match status" value="1"/>
</dbReference>
<dbReference type="OrthoDB" id="24630at2759"/>
<accession>S3CWQ7</accession>
<dbReference type="InterPro" id="IPR027485">
    <property type="entry name" value="AMMECR1_N"/>
</dbReference>
<name>S3CWQ7_OPHP1</name>
<dbReference type="OMA" id="MATVEHC"/>
<dbReference type="AlphaFoldDB" id="S3CWQ7"/>
<evidence type="ECO:0000313" key="3">
    <source>
        <dbReference type="EMBL" id="EPE05225.1"/>
    </source>
</evidence>
<dbReference type="Pfam" id="PF01871">
    <property type="entry name" value="AMMECR1"/>
    <property type="match status" value="1"/>
</dbReference>
<dbReference type="SUPFAM" id="SSF143447">
    <property type="entry name" value="AMMECR1-like"/>
    <property type="match status" value="1"/>
</dbReference>
<dbReference type="Proteomes" id="UP000016923">
    <property type="component" value="Unassembled WGS sequence"/>
</dbReference>
<keyword evidence="4" id="KW-1185">Reference proteome</keyword>
<dbReference type="STRING" id="1262450.S3CWQ7"/>
<feature type="region of interest" description="Disordered" evidence="1">
    <location>
        <begin position="36"/>
        <end position="73"/>
    </location>
</feature>
<feature type="domain" description="AMMECR1" evidence="2">
    <location>
        <begin position="1"/>
        <end position="242"/>
    </location>
</feature>
<evidence type="ECO:0000313" key="4">
    <source>
        <dbReference type="Proteomes" id="UP000016923"/>
    </source>
</evidence>
<evidence type="ECO:0000259" key="2">
    <source>
        <dbReference type="PROSITE" id="PS51112"/>
    </source>
</evidence>
<organism evidence="3 4">
    <name type="scientific">Ophiostoma piceae (strain UAMH 11346)</name>
    <name type="common">Sap stain fungus</name>
    <dbReference type="NCBI Taxonomy" id="1262450"/>
    <lineage>
        <taxon>Eukaryota</taxon>
        <taxon>Fungi</taxon>
        <taxon>Dikarya</taxon>
        <taxon>Ascomycota</taxon>
        <taxon>Pezizomycotina</taxon>
        <taxon>Sordariomycetes</taxon>
        <taxon>Sordariomycetidae</taxon>
        <taxon>Ophiostomatales</taxon>
        <taxon>Ophiostomataceae</taxon>
        <taxon>Ophiostoma</taxon>
    </lineage>
</organism>
<dbReference type="EMBL" id="KE148157">
    <property type="protein sequence ID" value="EPE05225.1"/>
    <property type="molecule type" value="Genomic_DNA"/>
</dbReference>
<dbReference type="VEuPathDB" id="FungiDB:F503_03830"/>
<proteinExistence type="predicted"/>